<evidence type="ECO:0000256" key="5">
    <source>
        <dbReference type="ARBA" id="ARBA00023014"/>
    </source>
</evidence>
<keyword evidence="1 6" id="KW-0004">4Fe-4S</keyword>
<dbReference type="InterPro" id="IPR009051">
    <property type="entry name" value="Helical_ferredxn"/>
</dbReference>
<feature type="domain" description="4Fe-4S ferredoxin-type" evidence="7">
    <location>
        <begin position="5"/>
        <end position="35"/>
    </location>
</feature>
<proteinExistence type="predicted"/>
<evidence type="ECO:0000256" key="3">
    <source>
        <dbReference type="ARBA" id="ARBA00022737"/>
    </source>
</evidence>
<dbReference type="GO" id="GO:0051539">
    <property type="term" value="F:4 iron, 4 sulfur cluster binding"/>
    <property type="evidence" value="ECO:0007669"/>
    <property type="project" value="UniProtKB-UniRule"/>
</dbReference>
<dbReference type="Pfam" id="PF02754">
    <property type="entry name" value="CCG"/>
    <property type="match status" value="2"/>
</dbReference>
<evidence type="ECO:0000256" key="4">
    <source>
        <dbReference type="ARBA" id="ARBA00023004"/>
    </source>
</evidence>
<dbReference type="GO" id="GO:0046872">
    <property type="term" value="F:metal ion binding"/>
    <property type="evidence" value="ECO:0007669"/>
    <property type="project" value="UniProtKB-UniRule"/>
</dbReference>
<keyword evidence="6" id="KW-0249">Electron transport</keyword>
<dbReference type="GO" id="GO:0019154">
    <property type="term" value="F:glycolate dehydrogenase activity"/>
    <property type="evidence" value="ECO:0007669"/>
    <property type="project" value="UniProtKB-EC"/>
</dbReference>
<organism evidence="8 9">
    <name type="scientific">Sulfobacillus acidophilus</name>
    <dbReference type="NCBI Taxonomy" id="53633"/>
    <lineage>
        <taxon>Bacteria</taxon>
        <taxon>Bacillati</taxon>
        <taxon>Bacillota</taxon>
        <taxon>Clostridia</taxon>
        <taxon>Eubacteriales</taxon>
        <taxon>Clostridiales Family XVII. Incertae Sedis</taxon>
        <taxon>Sulfobacillus</taxon>
    </lineage>
</organism>
<dbReference type="InterPro" id="IPR017896">
    <property type="entry name" value="4Fe4S_Fe-S-bd"/>
</dbReference>
<accession>A0A2T2WHS9</accession>
<dbReference type="PROSITE" id="PS00198">
    <property type="entry name" value="4FE4S_FER_1"/>
    <property type="match status" value="1"/>
</dbReference>
<feature type="domain" description="4Fe-4S ferredoxin-type" evidence="7">
    <location>
        <begin position="57"/>
        <end position="80"/>
    </location>
</feature>
<comment type="function">
    <text evidence="6">Component of a complex that catalyzes the oxidation of glycolate to glyoxylate.</text>
</comment>
<gene>
    <name evidence="8" type="ORF">C7B45_09415</name>
</gene>
<comment type="caution">
    <text evidence="8">The sequence shown here is derived from an EMBL/GenBank/DDBJ whole genome shotgun (WGS) entry which is preliminary data.</text>
</comment>
<comment type="cofactor">
    <cofactor evidence="6">
        <name>[4Fe-4S] cluster</name>
        <dbReference type="ChEBI" id="CHEBI:49883"/>
    </cofactor>
    <text evidence="6">Binds 2 [4Fe-4S] clusters.</text>
</comment>
<keyword evidence="5 6" id="KW-0411">Iron-sulfur</keyword>
<comment type="catalytic activity">
    <reaction evidence="6">
        <text>(R)-lactate + A = pyruvate + AH2</text>
        <dbReference type="Rhea" id="RHEA:15089"/>
        <dbReference type="ChEBI" id="CHEBI:13193"/>
        <dbReference type="ChEBI" id="CHEBI:15361"/>
        <dbReference type="ChEBI" id="CHEBI:16004"/>
        <dbReference type="ChEBI" id="CHEBI:17499"/>
    </reaction>
</comment>
<keyword evidence="2 6" id="KW-0479">Metal-binding</keyword>
<dbReference type="PANTHER" id="PTHR32479">
    <property type="entry name" value="GLYCOLATE OXIDASE IRON-SULFUR SUBUNIT"/>
    <property type="match status" value="1"/>
</dbReference>
<evidence type="ECO:0000313" key="9">
    <source>
        <dbReference type="Proteomes" id="UP000241848"/>
    </source>
</evidence>
<dbReference type="Proteomes" id="UP000241848">
    <property type="component" value="Unassembled WGS sequence"/>
</dbReference>
<reference evidence="8 9" key="1">
    <citation type="journal article" date="2014" name="BMC Genomics">
        <title>Comparison of environmental and isolate Sulfobacillus genomes reveals diverse carbon, sulfur, nitrogen, and hydrogen metabolisms.</title>
        <authorList>
            <person name="Justice N.B."/>
            <person name="Norman A."/>
            <person name="Brown C.T."/>
            <person name="Singh A."/>
            <person name="Thomas B.C."/>
            <person name="Banfield J.F."/>
        </authorList>
    </citation>
    <scope>NUCLEOTIDE SEQUENCE [LARGE SCALE GENOMIC DNA]</scope>
    <source>
        <strain evidence="8">AMDSBA3</strain>
    </source>
</reference>
<dbReference type="InterPro" id="IPR012257">
    <property type="entry name" value="Glc_ox_4Fe-4S"/>
</dbReference>
<dbReference type="SUPFAM" id="SSF54862">
    <property type="entry name" value="4Fe-4S ferredoxins"/>
    <property type="match status" value="1"/>
</dbReference>
<dbReference type="PIRSF" id="PIRSF000139">
    <property type="entry name" value="Glc_ox_4Fe-4S"/>
    <property type="match status" value="1"/>
</dbReference>
<dbReference type="PROSITE" id="PS51379">
    <property type="entry name" value="4FE4S_FER_2"/>
    <property type="match status" value="2"/>
</dbReference>
<dbReference type="EC" id="1.1.99.14" evidence="6"/>
<evidence type="ECO:0000256" key="6">
    <source>
        <dbReference type="PIRNR" id="PIRNR000139"/>
    </source>
</evidence>
<protein>
    <recommendedName>
        <fullName evidence="6">Glycolate oxidase iron-sulfur subunit</fullName>
        <ecNumber evidence="6">1.1.99.14</ecNumber>
    </recommendedName>
</protein>
<comment type="catalytic activity">
    <reaction evidence="6">
        <text>glycolate + A = glyoxylate + AH2</text>
        <dbReference type="Rhea" id="RHEA:21264"/>
        <dbReference type="ChEBI" id="CHEBI:13193"/>
        <dbReference type="ChEBI" id="CHEBI:17499"/>
        <dbReference type="ChEBI" id="CHEBI:29805"/>
        <dbReference type="ChEBI" id="CHEBI:36655"/>
        <dbReference type="EC" id="1.1.99.14"/>
    </reaction>
</comment>
<dbReference type="EMBL" id="PXYV01000027">
    <property type="protein sequence ID" value="PSR21793.1"/>
    <property type="molecule type" value="Genomic_DNA"/>
</dbReference>
<dbReference type="InterPro" id="IPR017900">
    <property type="entry name" value="4Fe4S_Fe_S_CS"/>
</dbReference>
<dbReference type="AlphaFoldDB" id="A0A2T2WHS9"/>
<evidence type="ECO:0000256" key="2">
    <source>
        <dbReference type="ARBA" id="ARBA00022723"/>
    </source>
</evidence>
<evidence type="ECO:0000313" key="8">
    <source>
        <dbReference type="EMBL" id="PSR21793.1"/>
    </source>
</evidence>
<dbReference type="InterPro" id="IPR004017">
    <property type="entry name" value="Cys_rich_dom"/>
</dbReference>
<keyword evidence="6" id="KW-0813">Transport</keyword>
<evidence type="ECO:0000256" key="1">
    <source>
        <dbReference type="ARBA" id="ARBA00022485"/>
    </source>
</evidence>
<name>A0A2T2WHS9_9FIRM</name>
<keyword evidence="3" id="KW-0677">Repeat</keyword>
<sequence>MADQRDIALTEINHCNKCGFCLPACPTYRLTGNEVDSPRGRIALVEGVLNDEIAADEGLELSLSYCLGCRACETACPSGVQYHRVLEAGKAVLDRTRPRHRGMTVVPRTLLRLTKSPKRMAQLARWSRHARKWPVPRRFKELLPMLTYQPESIPKAARGGTDQGGVAFFRGCVQEALFHDANEACKQLLEAVGYEVQVPLGQTCCGALAWHAGHRDEARALARRNIEEFEATGQIPIVNTAGGCGAMLSEYGEVLADDEKWAQRADKFSARVRDWSGVIADLPQRPRFVGAGERVTLQNSCHLVNVEGGGDIPARLLGEVQGDTFVPYASQDRCCGSAGIYNIQHPDWALRLLDQKMVDVSHQTPDRVIVVNPGCELQMTLGVNRAGLSIPVEHLARYLYRAFLRGQRESENLHQV</sequence>
<dbReference type="Pfam" id="PF13183">
    <property type="entry name" value="Fer4_8"/>
    <property type="match status" value="1"/>
</dbReference>
<dbReference type="Gene3D" id="1.10.1060.10">
    <property type="entry name" value="Alpha-helical ferredoxin"/>
    <property type="match status" value="1"/>
</dbReference>
<dbReference type="PANTHER" id="PTHR32479:SF17">
    <property type="entry name" value="GLYCOLATE OXIDASE IRON-SULFUR SUBUNIT"/>
    <property type="match status" value="1"/>
</dbReference>
<evidence type="ECO:0000259" key="7">
    <source>
        <dbReference type="PROSITE" id="PS51379"/>
    </source>
</evidence>
<keyword evidence="4 6" id="KW-0408">Iron</keyword>